<sequence>MEVSRLRNLVESFGKLKIAVVGDLILDKYVFGRVNRISPEAPVPILNVEREEYRAGGAANVALNLKAIGVGEVALLGRIGADSEGERLKQILTDEGIASYLIESGGVPTTLKTRLIGRAQQLLRVDRESKKALEEGESKSLIAFLGEFKPNAVILSDYAKGVVNPALTEGLRKLNIPVFVDPRPKNTLLYTGFTCVTPNLKEFEGMTTLLGIKGKNFEEKAQRLRERLNLKRLVVTLSERGIALIEPSGVKYFPATAREVYDVTGAGDTVVATLCAGVSAGGDWESACELANIAAGIVVGKLGTAVPTLEEIFNHLKQGL</sequence>
<dbReference type="Pfam" id="PF00294">
    <property type="entry name" value="PfkB"/>
    <property type="match status" value="1"/>
</dbReference>
<gene>
    <name evidence="4" type="ORF">EYH37_03550</name>
</gene>
<evidence type="ECO:0000259" key="3">
    <source>
        <dbReference type="Pfam" id="PF00294"/>
    </source>
</evidence>
<evidence type="ECO:0000256" key="2">
    <source>
        <dbReference type="ARBA" id="ARBA00022777"/>
    </source>
</evidence>
<accession>A0A9D0YQQ7</accession>
<comment type="caution">
    <text evidence="4">The sequence shown here is derived from an EMBL/GenBank/DDBJ whole genome shotgun (WGS) entry which is preliminary data.</text>
</comment>
<protein>
    <submittedName>
        <fullName evidence="4">D-glycero-beta-D-manno-heptose-7-phosphate kinase</fullName>
    </submittedName>
</protein>
<organism evidence="4 5">
    <name type="scientific">Aquifex aeolicus</name>
    <dbReference type="NCBI Taxonomy" id="63363"/>
    <lineage>
        <taxon>Bacteria</taxon>
        <taxon>Pseudomonadati</taxon>
        <taxon>Aquificota</taxon>
        <taxon>Aquificia</taxon>
        <taxon>Aquificales</taxon>
        <taxon>Aquificaceae</taxon>
        <taxon>Aquifex</taxon>
    </lineage>
</organism>
<dbReference type="Gene3D" id="3.40.1190.20">
    <property type="match status" value="1"/>
</dbReference>
<name>A0A9D0YQQ7_AQUAO</name>
<dbReference type="SUPFAM" id="SSF53613">
    <property type="entry name" value="Ribokinase-like"/>
    <property type="match status" value="1"/>
</dbReference>
<evidence type="ECO:0000313" key="5">
    <source>
        <dbReference type="Proteomes" id="UP000606463"/>
    </source>
</evidence>
<keyword evidence="2 4" id="KW-0418">Kinase</keyword>
<dbReference type="GO" id="GO:0005829">
    <property type="term" value="C:cytosol"/>
    <property type="evidence" value="ECO:0007669"/>
    <property type="project" value="TreeGrafter"/>
</dbReference>
<dbReference type="CDD" id="cd01172">
    <property type="entry name" value="RfaE_like"/>
    <property type="match status" value="1"/>
</dbReference>
<dbReference type="Proteomes" id="UP000606463">
    <property type="component" value="Unassembled WGS sequence"/>
</dbReference>
<keyword evidence="1" id="KW-0808">Transferase</keyword>
<dbReference type="InterPro" id="IPR029056">
    <property type="entry name" value="Ribokinase-like"/>
</dbReference>
<reference evidence="4" key="1">
    <citation type="journal article" date="2020" name="ISME J.">
        <title>Gammaproteobacteria mediating utilization of methyl-, sulfur- and petroleum organic compounds in deep ocean hydrothermal plumes.</title>
        <authorList>
            <person name="Zhou Z."/>
            <person name="Liu Y."/>
            <person name="Pan J."/>
            <person name="Cron B.R."/>
            <person name="Toner B.M."/>
            <person name="Anantharaman K."/>
            <person name="Breier J.A."/>
            <person name="Dick G.J."/>
            <person name="Li M."/>
        </authorList>
    </citation>
    <scope>NUCLEOTIDE SEQUENCE</scope>
    <source>
        <strain evidence="4">SZUA-1501</strain>
    </source>
</reference>
<dbReference type="AlphaFoldDB" id="A0A9D0YQQ7"/>
<dbReference type="GO" id="GO:0033785">
    <property type="term" value="F:heptose 7-phosphate kinase activity"/>
    <property type="evidence" value="ECO:0007669"/>
    <property type="project" value="TreeGrafter"/>
</dbReference>
<dbReference type="InterPro" id="IPR011913">
    <property type="entry name" value="RfaE_dom_I"/>
</dbReference>
<evidence type="ECO:0000256" key="1">
    <source>
        <dbReference type="ARBA" id="ARBA00022679"/>
    </source>
</evidence>
<dbReference type="GO" id="GO:0033786">
    <property type="term" value="F:heptose-1-phosphate adenylyltransferase activity"/>
    <property type="evidence" value="ECO:0007669"/>
    <property type="project" value="TreeGrafter"/>
</dbReference>
<dbReference type="GO" id="GO:0016773">
    <property type="term" value="F:phosphotransferase activity, alcohol group as acceptor"/>
    <property type="evidence" value="ECO:0007669"/>
    <property type="project" value="InterPro"/>
</dbReference>
<proteinExistence type="predicted"/>
<evidence type="ECO:0000313" key="4">
    <source>
        <dbReference type="EMBL" id="HIP98420.1"/>
    </source>
</evidence>
<dbReference type="EMBL" id="DQVE01000036">
    <property type="protein sequence ID" value="HIP98420.1"/>
    <property type="molecule type" value="Genomic_DNA"/>
</dbReference>
<dbReference type="InterPro" id="IPR011611">
    <property type="entry name" value="PfkB_dom"/>
</dbReference>
<dbReference type="PANTHER" id="PTHR46969">
    <property type="entry name" value="BIFUNCTIONAL PROTEIN HLDE"/>
    <property type="match status" value="1"/>
</dbReference>
<feature type="domain" description="Carbohydrate kinase PfkB" evidence="3">
    <location>
        <begin position="17"/>
        <end position="307"/>
    </location>
</feature>
<dbReference type="PANTHER" id="PTHR46969:SF1">
    <property type="entry name" value="BIFUNCTIONAL PROTEIN HLDE"/>
    <property type="match status" value="1"/>
</dbReference>